<feature type="non-terminal residue" evidence="3">
    <location>
        <position position="483"/>
    </location>
</feature>
<dbReference type="InterPro" id="IPR000477">
    <property type="entry name" value="RT_dom"/>
</dbReference>
<comment type="caution">
    <text evidence="3">The sequence shown here is derived from an EMBL/GenBank/DDBJ whole genome shotgun (WGS) entry which is preliminary data.</text>
</comment>
<organism evidence="3 4">
    <name type="scientific">Aureobasidium pullulans</name>
    <name type="common">Black yeast</name>
    <name type="synonym">Pullularia pullulans</name>
    <dbReference type="NCBI Taxonomy" id="5580"/>
    <lineage>
        <taxon>Eukaryota</taxon>
        <taxon>Fungi</taxon>
        <taxon>Dikarya</taxon>
        <taxon>Ascomycota</taxon>
        <taxon>Pezizomycotina</taxon>
        <taxon>Dothideomycetes</taxon>
        <taxon>Dothideomycetidae</taxon>
        <taxon>Dothideales</taxon>
        <taxon>Saccotheciaceae</taxon>
        <taxon>Aureobasidium</taxon>
    </lineage>
</organism>
<gene>
    <name evidence="3" type="ORF">D6D01_10310</name>
</gene>
<dbReference type="PANTHER" id="PTHR33481">
    <property type="entry name" value="REVERSE TRANSCRIPTASE"/>
    <property type="match status" value="1"/>
</dbReference>
<feature type="domain" description="Reverse transcriptase" evidence="2">
    <location>
        <begin position="250"/>
        <end position="483"/>
    </location>
</feature>
<feature type="coiled-coil region" evidence="1">
    <location>
        <begin position="76"/>
        <end position="122"/>
    </location>
</feature>
<proteinExistence type="predicted"/>
<accession>A0A4S9JIR7</accession>
<dbReference type="PANTHER" id="PTHR33481:SF1">
    <property type="entry name" value="ENDONUCLEASE_EXONUCLEASE_PHOSPHATASE DOMAIN-CONTAINING PROTEIN-RELATED"/>
    <property type="match status" value="1"/>
</dbReference>
<evidence type="ECO:0000313" key="3">
    <source>
        <dbReference type="EMBL" id="THY02204.1"/>
    </source>
</evidence>
<evidence type="ECO:0000256" key="1">
    <source>
        <dbReference type="SAM" id="Coils"/>
    </source>
</evidence>
<dbReference type="AlphaFoldDB" id="A0A4S9JIR7"/>
<dbReference type="CDD" id="cd01650">
    <property type="entry name" value="RT_nLTR_like"/>
    <property type="match status" value="1"/>
</dbReference>
<dbReference type="PROSITE" id="PS50878">
    <property type="entry name" value="RT_POL"/>
    <property type="match status" value="1"/>
</dbReference>
<dbReference type="Proteomes" id="UP000306584">
    <property type="component" value="Unassembled WGS sequence"/>
</dbReference>
<dbReference type="Pfam" id="PF00078">
    <property type="entry name" value="RVT_1"/>
    <property type="match status" value="1"/>
</dbReference>
<keyword evidence="1" id="KW-0175">Coiled coil</keyword>
<dbReference type="SUPFAM" id="SSF56672">
    <property type="entry name" value="DNA/RNA polymerases"/>
    <property type="match status" value="1"/>
</dbReference>
<name>A0A4S9JIR7_AURPU</name>
<reference evidence="3 4" key="1">
    <citation type="submission" date="2018-10" db="EMBL/GenBank/DDBJ databases">
        <title>Fifty Aureobasidium pullulans genomes reveal a recombining polyextremotolerant generalist.</title>
        <authorList>
            <person name="Gostincar C."/>
            <person name="Turk M."/>
            <person name="Zajc J."/>
            <person name="Gunde-Cimerman N."/>
        </authorList>
    </citation>
    <scope>NUCLEOTIDE SEQUENCE [LARGE SCALE GENOMIC DNA]</scope>
    <source>
        <strain evidence="3 4">EXF-6604</strain>
    </source>
</reference>
<sequence>MDIPQQPEETRRRYKDMGQGKLNRHIQEHLPADIPLRTVQQIEARTVEIAKTIDEAIANSTPEVRIHRTYTKPGFCKDVNEKIKAARRARRRWQRLMDDESQEEYRKAMRQKKNAILQANRNDHRERVSEVDSPESLWKLAKWVKNRDKPKTVFTPDIVHQGRRITEWEQKATAFAATFFPSPPPAELDDIAGYTYPPYVPSPDITEEEVRQAIQGSAADKAPGPDQIPNKALKAAGEHLTRPLQKLFNACVQAEYCPKYFKHSTTVVIPKPGKTTYKEPKSYRPIALMNTIGKIMDSIVARRLQYYAEKYQLLPRSHTGGRKATSCEHALHLLVERIHAAWRDNKVASLLLLDVTGAFDNVSHKRLLHNLRKRHIHPMIVGWLGSYLQGRTTEIRLQEGTSQPIDTNTGIPQGSPLSPILYLFYNADLLDIGGPEDLVTGYIDDTSVLVVGDTKRTNNTSLEAIHGRAEEWARKTGSVFAPQ</sequence>
<evidence type="ECO:0000259" key="2">
    <source>
        <dbReference type="PROSITE" id="PS50878"/>
    </source>
</evidence>
<dbReference type="EMBL" id="QZBD01000942">
    <property type="protein sequence ID" value="THY02204.1"/>
    <property type="molecule type" value="Genomic_DNA"/>
</dbReference>
<protein>
    <recommendedName>
        <fullName evidence="2">Reverse transcriptase domain-containing protein</fullName>
    </recommendedName>
</protein>
<evidence type="ECO:0000313" key="4">
    <source>
        <dbReference type="Proteomes" id="UP000306584"/>
    </source>
</evidence>
<dbReference type="InterPro" id="IPR043502">
    <property type="entry name" value="DNA/RNA_pol_sf"/>
</dbReference>